<sequence length="182" mass="21144">MFYYMANNDKNDAESPDIIEEIIPGKNTDYNDKSINPNNNNNLQSFVEDYNEEESAQAVINASADSKRTMETSTEEARNQVPRYTQAITDTQEQTVKVTNALADNYLEYQKQAINSFQSVYAQYFENFQKQLWNNQEFFKKIPDMYSGMISTYIESAMAFNKIWNDFIISNVGFFNDLNKKA</sequence>
<keyword evidence="2" id="KW-1185">Reference proteome</keyword>
<protein>
    <submittedName>
        <fullName evidence="1">Uncharacterized protein</fullName>
    </submittedName>
</protein>
<gene>
    <name evidence="1" type="ORF">NMY3_01708</name>
</gene>
<dbReference type="KEGG" id="taa:NMY3_01708"/>
<proteinExistence type="predicted"/>
<accession>A0A654M058</accession>
<name>A0A654M058_9ARCH</name>
<organism evidence="1 2">
    <name type="scientific">Candidatus Nitrosocosmicus oleophilus</name>
    <dbReference type="NCBI Taxonomy" id="1353260"/>
    <lineage>
        <taxon>Archaea</taxon>
        <taxon>Nitrososphaerota</taxon>
        <taxon>Nitrososphaeria</taxon>
        <taxon>Nitrososphaerales</taxon>
        <taxon>Nitrososphaeraceae</taxon>
        <taxon>Candidatus Nitrosocosmicus</taxon>
    </lineage>
</organism>
<evidence type="ECO:0000313" key="1">
    <source>
        <dbReference type="EMBL" id="ALI35911.1"/>
    </source>
</evidence>
<evidence type="ECO:0000313" key="2">
    <source>
        <dbReference type="Proteomes" id="UP000058925"/>
    </source>
</evidence>
<reference evidence="2" key="1">
    <citation type="submission" date="2015-10" db="EMBL/GenBank/DDBJ databases">
        <title>Niche specialization of a soil ammonia-oxidizing archaeon, Candidatus Nitrosocosmicus oleophilus.</title>
        <authorList>
            <person name="Jung M.-Y."/>
            <person name="Rhee S.-K."/>
        </authorList>
    </citation>
    <scope>NUCLEOTIDE SEQUENCE [LARGE SCALE GENOMIC DNA]</scope>
    <source>
        <strain evidence="2">MY3</strain>
    </source>
</reference>
<dbReference type="AlphaFoldDB" id="A0A654M058"/>
<dbReference type="EMBL" id="CP012850">
    <property type="protein sequence ID" value="ALI35911.1"/>
    <property type="molecule type" value="Genomic_DNA"/>
</dbReference>
<dbReference type="Proteomes" id="UP000058925">
    <property type="component" value="Chromosome"/>
</dbReference>